<feature type="domain" description="ENTH" evidence="10">
    <location>
        <begin position="24"/>
        <end position="160"/>
    </location>
</feature>
<evidence type="ECO:0000256" key="3">
    <source>
        <dbReference type="ARBA" id="ARBA00004600"/>
    </source>
</evidence>
<dbReference type="PANTHER" id="PTHR22951:SF13">
    <property type="entry name" value="ASSEMBLY PROTEIN, PUTATIVE, EXPRESSED-RELATED"/>
    <property type="match status" value="1"/>
</dbReference>
<evidence type="ECO:0000256" key="8">
    <source>
        <dbReference type="ARBA" id="ARBA00023329"/>
    </source>
</evidence>
<dbReference type="InterPro" id="IPR011417">
    <property type="entry name" value="ANTH_dom"/>
</dbReference>
<dbReference type="PROSITE" id="PS50942">
    <property type="entry name" value="ENTH"/>
    <property type="match status" value="1"/>
</dbReference>
<dbReference type="InterPro" id="IPR045192">
    <property type="entry name" value="AP180-like"/>
</dbReference>
<dbReference type="Proteomes" id="UP001497512">
    <property type="component" value="Chromosome 17"/>
</dbReference>
<evidence type="ECO:0000313" key="11">
    <source>
        <dbReference type="EMBL" id="CAK9209706.1"/>
    </source>
</evidence>
<evidence type="ECO:0000313" key="12">
    <source>
        <dbReference type="Proteomes" id="UP001497512"/>
    </source>
</evidence>
<dbReference type="InterPro" id="IPR008942">
    <property type="entry name" value="ENTH_VHS"/>
</dbReference>
<feature type="region of interest" description="Disordered" evidence="9">
    <location>
        <begin position="154"/>
        <end position="240"/>
    </location>
</feature>
<accession>A0ABP0U0M7</accession>
<evidence type="ECO:0000256" key="7">
    <source>
        <dbReference type="ARBA" id="ARBA00023176"/>
    </source>
</evidence>
<evidence type="ECO:0000256" key="5">
    <source>
        <dbReference type="ARBA" id="ARBA00023034"/>
    </source>
</evidence>
<dbReference type="SUPFAM" id="SSF48464">
    <property type="entry name" value="ENTH/VHS domain"/>
    <property type="match status" value="1"/>
</dbReference>
<comment type="subcellular location">
    <subcellularLocation>
        <location evidence="1">Cytoplasmic vesicle</location>
        <location evidence="1">Clathrin-coated vesicle</location>
    </subcellularLocation>
    <subcellularLocation>
        <location evidence="2">Golgi apparatus</location>
    </subcellularLocation>
    <subcellularLocation>
        <location evidence="3">Membrane</location>
        <location evidence="3">Clathrin-coated pit</location>
    </subcellularLocation>
</comment>
<dbReference type="Gene3D" id="1.20.58.150">
    <property type="entry name" value="ANTH domain"/>
    <property type="match status" value="1"/>
</dbReference>
<keyword evidence="8" id="KW-0968">Cytoplasmic vesicle</keyword>
<evidence type="ECO:0000256" key="6">
    <source>
        <dbReference type="ARBA" id="ARBA00023136"/>
    </source>
</evidence>
<dbReference type="CDD" id="cd16987">
    <property type="entry name" value="ANTH_N_AP180_plant"/>
    <property type="match status" value="1"/>
</dbReference>
<gene>
    <name evidence="11" type="ORF">CSSPTR1EN2_LOCUS9995</name>
</gene>
<reference evidence="11" key="1">
    <citation type="submission" date="2024-02" db="EMBL/GenBank/DDBJ databases">
        <authorList>
            <consortium name="ELIXIR-Norway"/>
            <consortium name="Elixir Norway"/>
        </authorList>
    </citation>
    <scope>NUCLEOTIDE SEQUENCE</scope>
</reference>
<evidence type="ECO:0000256" key="9">
    <source>
        <dbReference type="SAM" id="MobiDB-lite"/>
    </source>
</evidence>
<feature type="compositionally biased region" description="Basic and acidic residues" evidence="9">
    <location>
        <begin position="159"/>
        <end position="171"/>
    </location>
</feature>
<dbReference type="Gene3D" id="1.25.40.90">
    <property type="match status" value="1"/>
</dbReference>
<feature type="compositionally biased region" description="Basic and acidic residues" evidence="9">
    <location>
        <begin position="211"/>
        <end position="240"/>
    </location>
</feature>
<keyword evidence="12" id="KW-1185">Reference proteome</keyword>
<dbReference type="PANTHER" id="PTHR22951">
    <property type="entry name" value="CLATHRIN ASSEMBLY PROTEIN"/>
    <property type="match status" value="1"/>
</dbReference>
<dbReference type="InterPro" id="IPR014712">
    <property type="entry name" value="ANTH_dom_sf"/>
</dbReference>
<dbReference type="EMBL" id="OZ019909">
    <property type="protein sequence ID" value="CAK9209706.1"/>
    <property type="molecule type" value="Genomic_DNA"/>
</dbReference>
<protein>
    <recommendedName>
        <fullName evidence="10">ENTH domain-containing protein</fullName>
    </recommendedName>
</protein>
<feature type="compositionally biased region" description="Basic and acidic residues" evidence="9">
    <location>
        <begin position="194"/>
        <end position="204"/>
    </location>
</feature>
<evidence type="ECO:0000256" key="1">
    <source>
        <dbReference type="ARBA" id="ARBA00004132"/>
    </source>
</evidence>
<evidence type="ECO:0000256" key="4">
    <source>
        <dbReference type="ARBA" id="ARBA00022583"/>
    </source>
</evidence>
<keyword evidence="7" id="KW-0168">Coated pit</keyword>
<sequence length="668" mass="73333">MAPRQLRKALGAVKDQTSIALANVVSTRAPDLDVAIVKATSHDEAPVDDKYVQEILHLTSYSRGYVNACVAGLARRLRKTHNWIVALKTLMLVHRLMREGDSSFEQELKTAGRRGARMLNLSHFKDDTHSNSWDYSSFVRTYALFLDEKLDSSSLSGLPRHDSRGNGHSRSDVYGTGRKSSAGYDDSGIGWRRRSPESDQRRASFDGGRSFGDRSRFEDDNRQQDDSSQGKKESLREKETSTLHLLGKLPSLQRLMDRILGCRPTGAAKSNRLVHIALYPLIKESFQLYSSITDGVTILLDGFFDLEPPNRIAAFEIYNRSAKQGDELRAFYNKCKEFGIGRSSEYPPVQKISQEHLDTLEDFLRNSRPRNSSEKMPSANKNPEPLQLECYPETPEEQEPATVKQTMEKPVEAAAAPKDEVPAVELVPAQHEGDLLDLDQPISAAEHENKLALALFSDGATGNNTKWEPFGSSDPATQENNGNWQTTGMENGKAGWELALVSSTTSNLSKPSNGTLAGGFDPLLLSSMYQQGEVRQQQAVAAAVAMQGSASSVALPSSRPGSSFLALPAPPGATPLPAAGGGEDPFAASAIVPPPAYVQMSDLTKKQQLLAQEQVLWQQYQMNGMRGELSLMSINNNNNPYASGMLHQNIAAPFYGVGMPVQNYSYHV</sequence>
<dbReference type="InterPro" id="IPR013809">
    <property type="entry name" value="ENTH"/>
</dbReference>
<feature type="region of interest" description="Disordered" evidence="9">
    <location>
        <begin position="367"/>
        <end position="387"/>
    </location>
</feature>
<evidence type="ECO:0000256" key="2">
    <source>
        <dbReference type="ARBA" id="ARBA00004555"/>
    </source>
</evidence>
<dbReference type="SUPFAM" id="SSF89009">
    <property type="entry name" value="GAT-like domain"/>
    <property type="match status" value="1"/>
</dbReference>
<proteinExistence type="predicted"/>
<keyword evidence="5" id="KW-0333">Golgi apparatus</keyword>
<dbReference type="Pfam" id="PF07651">
    <property type="entry name" value="ANTH"/>
    <property type="match status" value="2"/>
</dbReference>
<evidence type="ECO:0000259" key="10">
    <source>
        <dbReference type="PROSITE" id="PS50942"/>
    </source>
</evidence>
<name>A0ABP0U0M7_9BRYO</name>
<keyword evidence="4" id="KW-0254">Endocytosis</keyword>
<organism evidence="11 12">
    <name type="scientific">Sphagnum troendelagicum</name>
    <dbReference type="NCBI Taxonomy" id="128251"/>
    <lineage>
        <taxon>Eukaryota</taxon>
        <taxon>Viridiplantae</taxon>
        <taxon>Streptophyta</taxon>
        <taxon>Embryophyta</taxon>
        <taxon>Bryophyta</taxon>
        <taxon>Sphagnophytina</taxon>
        <taxon>Sphagnopsida</taxon>
        <taxon>Sphagnales</taxon>
        <taxon>Sphagnaceae</taxon>
        <taxon>Sphagnum</taxon>
    </lineage>
</organism>
<dbReference type="InterPro" id="IPR048050">
    <property type="entry name" value="ANTH_N_plant"/>
</dbReference>
<keyword evidence="6" id="KW-0472">Membrane</keyword>
<dbReference type="SMART" id="SM00273">
    <property type="entry name" value="ENTH"/>
    <property type="match status" value="1"/>
</dbReference>